<keyword evidence="5" id="KW-1185">Reference proteome</keyword>
<dbReference type="Proteomes" id="UP000286045">
    <property type="component" value="Unassembled WGS sequence"/>
</dbReference>
<dbReference type="PROSITE" id="PS00463">
    <property type="entry name" value="ZN2_CY6_FUNGAL_1"/>
    <property type="match status" value="1"/>
</dbReference>
<protein>
    <recommendedName>
        <fullName evidence="3">Zn(2)-C6 fungal-type domain-containing protein</fullName>
    </recommendedName>
</protein>
<evidence type="ECO:0000256" key="1">
    <source>
        <dbReference type="ARBA" id="ARBA00023242"/>
    </source>
</evidence>
<keyword evidence="1" id="KW-0539">Nucleus</keyword>
<feature type="region of interest" description="Disordered" evidence="2">
    <location>
        <begin position="51"/>
        <end position="95"/>
    </location>
</feature>
<sequence length="461" mass="49769">MSTATAGHDNARRTACDRCRELKLRCPRLEEESPQSCARCDRAGALCVTSKSRPLGRPRVAAPVSPASAQTSVSDERRKRPRESPSLATRHSVDRNPSWAAMDDYSSFLDAVPNAVTSMLDLPGPGDQPSRGPSEQPEQSFDIQFGDDDGFLSSLSTLHHQFSPRSINGNRAGSLDFAVGSLDMGPVRRTGCGSSANTFGEISALDRLPSQPTDAVAPVPIVSLSRLSESVSRQIACLGMYTWGGPSQLGLCVEKVNETQGNPIAQALHTTTDYNKVLERLLAQLQSASTAAHLYKSPNTDSAVSTSTPEPPSSREEYFTTPVLLLVLSVYLQLLVLHDAILDRVCQSLRELQDPTKFFQNAPEFTLSQGIPAMKGHLYLKILVQVIEHHIDHAERLIGLPAEYRLSGQPAASGMLSGNAAGMSLLQVTMTQLDCAPKRSGESIVASLKSNLKGVQQLVRN</sequence>
<evidence type="ECO:0000313" key="4">
    <source>
        <dbReference type="EMBL" id="RWA11926.1"/>
    </source>
</evidence>
<dbReference type="PROSITE" id="PS50048">
    <property type="entry name" value="ZN2_CY6_FUNGAL_2"/>
    <property type="match status" value="1"/>
</dbReference>
<evidence type="ECO:0000256" key="2">
    <source>
        <dbReference type="SAM" id="MobiDB-lite"/>
    </source>
</evidence>
<dbReference type="Gene3D" id="4.10.240.10">
    <property type="entry name" value="Zn(2)-C6 fungal-type DNA-binding domain"/>
    <property type="match status" value="1"/>
</dbReference>
<accession>A0A439DC04</accession>
<evidence type="ECO:0000313" key="5">
    <source>
        <dbReference type="Proteomes" id="UP000286045"/>
    </source>
</evidence>
<feature type="region of interest" description="Disordered" evidence="2">
    <location>
        <begin position="117"/>
        <end position="142"/>
    </location>
</feature>
<dbReference type="AlphaFoldDB" id="A0A439DC04"/>
<evidence type="ECO:0000259" key="3">
    <source>
        <dbReference type="PROSITE" id="PS50048"/>
    </source>
</evidence>
<name>A0A439DC04_9PEZI</name>
<feature type="compositionally biased region" description="Low complexity" evidence="2">
    <location>
        <begin position="57"/>
        <end position="69"/>
    </location>
</feature>
<dbReference type="STRING" id="363999.A0A439DC04"/>
<reference evidence="4 5" key="1">
    <citation type="submission" date="2018-12" db="EMBL/GenBank/DDBJ databases">
        <title>Draft genome sequence of Xylaria grammica IHI A82.</title>
        <authorList>
            <person name="Buettner E."/>
            <person name="Kellner H."/>
        </authorList>
    </citation>
    <scope>NUCLEOTIDE SEQUENCE [LARGE SCALE GENOMIC DNA]</scope>
    <source>
        <strain evidence="4 5">IHI A82</strain>
    </source>
</reference>
<gene>
    <name evidence="4" type="ORF">EKO27_g3159</name>
</gene>
<feature type="domain" description="Zn(2)-C6 fungal-type" evidence="3">
    <location>
        <begin position="15"/>
        <end position="49"/>
    </location>
</feature>
<dbReference type="CDD" id="cd00067">
    <property type="entry name" value="GAL4"/>
    <property type="match status" value="1"/>
</dbReference>
<feature type="compositionally biased region" description="Polar residues" evidence="2">
    <location>
        <begin position="131"/>
        <end position="142"/>
    </location>
</feature>
<dbReference type="SUPFAM" id="SSF57701">
    <property type="entry name" value="Zn2/Cys6 DNA-binding domain"/>
    <property type="match status" value="1"/>
</dbReference>
<dbReference type="SMART" id="SM00066">
    <property type="entry name" value="GAL4"/>
    <property type="match status" value="1"/>
</dbReference>
<dbReference type="InterPro" id="IPR001138">
    <property type="entry name" value="Zn2Cys6_DnaBD"/>
</dbReference>
<proteinExistence type="predicted"/>
<dbReference type="EMBL" id="RYZI01000065">
    <property type="protein sequence ID" value="RWA11926.1"/>
    <property type="molecule type" value="Genomic_DNA"/>
</dbReference>
<dbReference type="GO" id="GO:0000981">
    <property type="term" value="F:DNA-binding transcription factor activity, RNA polymerase II-specific"/>
    <property type="evidence" value="ECO:0007669"/>
    <property type="project" value="InterPro"/>
</dbReference>
<dbReference type="Pfam" id="PF00172">
    <property type="entry name" value="Zn_clus"/>
    <property type="match status" value="1"/>
</dbReference>
<comment type="caution">
    <text evidence="4">The sequence shown here is derived from an EMBL/GenBank/DDBJ whole genome shotgun (WGS) entry which is preliminary data.</text>
</comment>
<dbReference type="InterPro" id="IPR036864">
    <property type="entry name" value="Zn2-C6_fun-type_DNA-bd_sf"/>
</dbReference>
<dbReference type="GO" id="GO:0008270">
    <property type="term" value="F:zinc ion binding"/>
    <property type="evidence" value="ECO:0007669"/>
    <property type="project" value="InterPro"/>
</dbReference>
<organism evidence="4 5">
    <name type="scientific">Xylaria grammica</name>
    <dbReference type="NCBI Taxonomy" id="363999"/>
    <lineage>
        <taxon>Eukaryota</taxon>
        <taxon>Fungi</taxon>
        <taxon>Dikarya</taxon>
        <taxon>Ascomycota</taxon>
        <taxon>Pezizomycotina</taxon>
        <taxon>Sordariomycetes</taxon>
        <taxon>Xylariomycetidae</taxon>
        <taxon>Xylariales</taxon>
        <taxon>Xylariaceae</taxon>
        <taxon>Xylaria</taxon>
    </lineage>
</organism>